<name>A0A371IPP4_9FIRM</name>
<reference evidence="1 2" key="1">
    <citation type="journal article" date="2017" name="Genome Announc.">
        <title>Draft Genome Sequence of Romboutsia maritimum sp. nov. Strain CCRI-22766(T), Isolated from Coastal Estuarine Mud.</title>
        <authorList>
            <person name="Maheux A.F."/>
            <person name="Boudreau D.K."/>
            <person name="Berube E."/>
            <person name="Boissinot M."/>
            <person name="Raymond F."/>
            <person name="Brodeur S."/>
            <person name="Corbeil J."/>
            <person name="Brightwell G."/>
            <person name="Broda D."/>
            <person name="Omar R.F."/>
            <person name="Bergeron M.G."/>
        </authorList>
    </citation>
    <scope>NUCLEOTIDE SEQUENCE [LARGE SCALE GENOMIC DNA]</scope>
    <source>
        <strain evidence="1 2">CCRI-22766</strain>
    </source>
</reference>
<gene>
    <name evidence="1" type="ORF">CHF27_013430</name>
</gene>
<protein>
    <submittedName>
        <fullName evidence="1">Uncharacterized protein</fullName>
    </submittedName>
</protein>
<evidence type="ECO:0000313" key="1">
    <source>
        <dbReference type="EMBL" id="RDY22442.1"/>
    </source>
</evidence>
<dbReference type="AlphaFoldDB" id="A0A371IPP4"/>
<proteinExistence type="predicted"/>
<evidence type="ECO:0000313" key="2">
    <source>
        <dbReference type="Proteomes" id="UP000243494"/>
    </source>
</evidence>
<organism evidence="1 2">
    <name type="scientific">Romboutsia maritimum</name>
    <dbReference type="NCBI Taxonomy" id="2020948"/>
    <lineage>
        <taxon>Bacteria</taxon>
        <taxon>Bacillati</taxon>
        <taxon>Bacillota</taxon>
        <taxon>Clostridia</taxon>
        <taxon>Peptostreptococcales</taxon>
        <taxon>Peptostreptococcaceae</taxon>
        <taxon>Romboutsia</taxon>
    </lineage>
</organism>
<dbReference type="EMBL" id="NOJZ02000058">
    <property type="protein sequence ID" value="RDY22442.1"/>
    <property type="molecule type" value="Genomic_DNA"/>
</dbReference>
<keyword evidence="2" id="KW-1185">Reference proteome</keyword>
<dbReference type="OrthoDB" id="1754859at2"/>
<accession>A0A371IPP4</accession>
<dbReference type="RefSeq" id="WP_095405344.1">
    <property type="nucleotide sequence ID" value="NZ_NOJZ02000058.1"/>
</dbReference>
<sequence length="61" mass="6775">MKNSKNELKDAFSQLQSAQICLKHALQNAEKQNNKHQIQNTLSAVDEAIFAASNAVANYQD</sequence>
<comment type="caution">
    <text evidence="1">The sequence shown here is derived from an EMBL/GenBank/DDBJ whole genome shotgun (WGS) entry which is preliminary data.</text>
</comment>
<dbReference type="Proteomes" id="UP000243494">
    <property type="component" value="Unassembled WGS sequence"/>
</dbReference>